<dbReference type="Proteomes" id="UP001066276">
    <property type="component" value="Chromosome 1_2"/>
</dbReference>
<dbReference type="Proteomes" id="UP001066276">
    <property type="component" value="Chromosome 11"/>
</dbReference>
<dbReference type="EMBL" id="JANPWB010000015">
    <property type="protein sequence ID" value="KAJ1092745.1"/>
    <property type="molecule type" value="Genomic_DNA"/>
</dbReference>
<dbReference type="Proteomes" id="UP001066276">
    <property type="component" value="Chromosome 3_2"/>
</dbReference>
<name>A0AAV7LME4_PLEWA</name>
<feature type="region of interest" description="Disordered" evidence="1">
    <location>
        <begin position="21"/>
        <end position="48"/>
    </location>
</feature>
<evidence type="ECO:0000313" key="3">
    <source>
        <dbReference type="EMBL" id="KAJ1104774.1"/>
    </source>
</evidence>
<evidence type="ECO:0000313" key="5">
    <source>
        <dbReference type="EMBL" id="KAJ1126340.1"/>
    </source>
</evidence>
<protein>
    <submittedName>
        <fullName evidence="2">Uncharacterized protein</fullName>
    </submittedName>
</protein>
<evidence type="ECO:0000313" key="4">
    <source>
        <dbReference type="EMBL" id="KAJ1117249.1"/>
    </source>
</evidence>
<organism evidence="2 8">
    <name type="scientific">Pleurodeles waltl</name>
    <name type="common">Iberian ribbed newt</name>
    <dbReference type="NCBI Taxonomy" id="8319"/>
    <lineage>
        <taxon>Eukaryota</taxon>
        <taxon>Metazoa</taxon>
        <taxon>Chordata</taxon>
        <taxon>Craniata</taxon>
        <taxon>Vertebrata</taxon>
        <taxon>Euteleostomi</taxon>
        <taxon>Amphibia</taxon>
        <taxon>Batrachia</taxon>
        <taxon>Caudata</taxon>
        <taxon>Salamandroidea</taxon>
        <taxon>Salamandridae</taxon>
        <taxon>Pleurodelinae</taxon>
        <taxon>Pleurodeles</taxon>
    </lineage>
</organism>
<proteinExistence type="predicted"/>
<feature type="region of interest" description="Disordered" evidence="1">
    <location>
        <begin position="62"/>
        <end position="182"/>
    </location>
</feature>
<gene>
    <name evidence="3" type="ORF">NDU88_002183</name>
    <name evidence="6" type="ORF">NDU88_002888</name>
    <name evidence="7" type="ORF">NDU88_003753</name>
    <name evidence="5" type="ORF">NDU88_004748</name>
    <name evidence="4" type="ORF">NDU88_005449</name>
    <name evidence="2" type="ORF">NDU88_005855</name>
</gene>
<dbReference type="Proteomes" id="UP001066276">
    <property type="component" value="Chromosome 8"/>
</dbReference>
<evidence type="ECO:0000313" key="2">
    <source>
        <dbReference type="EMBL" id="KAJ1092745.1"/>
    </source>
</evidence>
<evidence type="ECO:0000313" key="8">
    <source>
        <dbReference type="Proteomes" id="UP001066276"/>
    </source>
</evidence>
<dbReference type="EMBL" id="JANPWB010000013">
    <property type="protein sequence ID" value="KAJ1104774.1"/>
    <property type="molecule type" value="Genomic_DNA"/>
</dbReference>
<dbReference type="Proteomes" id="UP001066276">
    <property type="component" value="Chromosome 9"/>
</dbReference>
<reference evidence="2" key="1">
    <citation type="journal article" date="2022" name="bioRxiv">
        <title>Sequencing and chromosome-scale assembly of the giantPleurodeles waltlgenome.</title>
        <authorList>
            <person name="Brown T."/>
            <person name="Elewa A."/>
            <person name="Iarovenko S."/>
            <person name="Subramanian E."/>
            <person name="Araus A.J."/>
            <person name="Petzold A."/>
            <person name="Susuki M."/>
            <person name="Suzuki K.-i.T."/>
            <person name="Hayashi T."/>
            <person name="Toyoda A."/>
            <person name="Oliveira C."/>
            <person name="Osipova E."/>
            <person name="Leigh N.D."/>
            <person name="Simon A."/>
            <person name="Yun M.H."/>
        </authorList>
    </citation>
    <scope>NUCLEOTIDE SEQUENCE</scope>
    <source>
        <strain evidence="2">20211129_DDA</strain>
        <tissue evidence="2">Liver</tissue>
    </source>
</reference>
<dbReference type="AlphaFoldDB" id="A0AAV7LME4"/>
<evidence type="ECO:0000313" key="6">
    <source>
        <dbReference type="EMBL" id="KAJ1177636.1"/>
    </source>
</evidence>
<dbReference type="EMBL" id="JANPWB010000011">
    <property type="protein sequence ID" value="KAJ1126340.1"/>
    <property type="molecule type" value="Genomic_DNA"/>
</dbReference>
<comment type="caution">
    <text evidence="2">The sequence shown here is derived from an EMBL/GenBank/DDBJ whole genome shotgun (WGS) entry which is preliminary data.</text>
</comment>
<dbReference type="Proteomes" id="UP001066276">
    <property type="component" value="Chromosome 7"/>
</dbReference>
<dbReference type="EMBL" id="JANPWB010000012">
    <property type="protein sequence ID" value="KAJ1117249.1"/>
    <property type="molecule type" value="Genomic_DNA"/>
</dbReference>
<evidence type="ECO:0000256" key="1">
    <source>
        <dbReference type="SAM" id="MobiDB-lite"/>
    </source>
</evidence>
<dbReference type="EMBL" id="JANPWB010000006">
    <property type="protein sequence ID" value="KAJ1177636.1"/>
    <property type="molecule type" value="Genomic_DNA"/>
</dbReference>
<feature type="compositionally biased region" description="Gly residues" evidence="1">
    <location>
        <begin position="135"/>
        <end position="146"/>
    </location>
</feature>
<accession>A0AAV7LME4</accession>
<keyword evidence="8" id="KW-1185">Reference proteome</keyword>
<dbReference type="EMBL" id="JANPWB010000002">
    <property type="protein sequence ID" value="KAJ1208367.1"/>
    <property type="molecule type" value="Genomic_DNA"/>
</dbReference>
<sequence>MRKETPVQCHPIFFGGVEPRFKGSRWDPLPFRGERSSSPHGTPESQWWPHVPAVPVMWSQPASHGSVAVSGRAHRVERGPQARGPGAGDQAPPHLLRHPPSCPGRRVKSQRVGNPSVSRDAAASALKVPRRIGPGRKGPGSTGLGGRTQDRSRPRGTRNAAVGSSQSSAGISGRAYGVSHEQ</sequence>
<evidence type="ECO:0000313" key="7">
    <source>
        <dbReference type="EMBL" id="KAJ1208367.1"/>
    </source>
</evidence>